<keyword evidence="3" id="KW-1185">Reference proteome</keyword>
<feature type="signal peptide" evidence="1">
    <location>
        <begin position="1"/>
        <end position="23"/>
    </location>
</feature>
<name>A0A8C5BBM0_GADMO</name>
<dbReference type="AlphaFoldDB" id="A0A8C5BBM0"/>
<dbReference type="PANTHER" id="PTHR38564">
    <property type="entry name" value="SI:CH73-250A16.5-RELATED"/>
    <property type="match status" value="1"/>
</dbReference>
<proteinExistence type="predicted"/>
<dbReference type="Ensembl" id="ENSGMOT00000033453.1">
    <property type="protein sequence ID" value="ENSGMOP00000043650.1"/>
    <property type="gene ID" value="ENSGMOG00000031589.1"/>
</dbReference>
<reference evidence="2" key="2">
    <citation type="submission" date="2025-09" db="UniProtKB">
        <authorList>
            <consortium name="Ensembl"/>
        </authorList>
    </citation>
    <scope>IDENTIFICATION</scope>
</reference>
<dbReference type="OMA" id="QIKAMGS"/>
<evidence type="ECO:0000313" key="2">
    <source>
        <dbReference type="Ensembl" id="ENSGMOP00000043650.1"/>
    </source>
</evidence>
<protein>
    <submittedName>
        <fullName evidence="2">Uncharacterized protein</fullName>
    </submittedName>
</protein>
<organism evidence="2 3">
    <name type="scientific">Gadus morhua</name>
    <name type="common">Atlantic cod</name>
    <dbReference type="NCBI Taxonomy" id="8049"/>
    <lineage>
        <taxon>Eukaryota</taxon>
        <taxon>Metazoa</taxon>
        <taxon>Chordata</taxon>
        <taxon>Craniata</taxon>
        <taxon>Vertebrata</taxon>
        <taxon>Euteleostomi</taxon>
        <taxon>Actinopterygii</taxon>
        <taxon>Neopterygii</taxon>
        <taxon>Teleostei</taxon>
        <taxon>Neoteleostei</taxon>
        <taxon>Acanthomorphata</taxon>
        <taxon>Zeiogadaria</taxon>
        <taxon>Gadariae</taxon>
        <taxon>Gadiformes</taxon>
        <taxon>Gadoidei</taxon>
        <taxon>Gadidae</taxon>
        <taxon>Gadus</taxon>
    </lineage>
</organism>
<reference evidence="2" key="1">
    <citation type="submission" date="2025-08" db="UniProtKB">
        <authorList>
            <consortium name="Ensembl"/>
        </authorList>
    </citation>
    <scope>IDENTIFICATION</scope>
</reference>
<dbReference type="PANTHER" id="PTHR38564:SF2">
    <property type="entry name" value="WU:FC46H12 PRECURSOR"/>
    <property type="match status" value="1"/>
</dbReference>
<feature type="chain" id="PRO_5034428604" evidence="1">
    <location>
        <begin position="24"/>
        <end position="155"/>
    </location>
</feature>
<accession>A0A8C5BBM0</accession>
<sequence>MSSVRTLLVISACLVGMSLITTGQPVDHMEAYCKVVWLFGYPCAQVNKTILTQMKSMEQYKLGTVNADLIEATHTSVGGQIQKLNFTLLEAAMDMGCRVGGSSMSDYWLSLLDNGTNYCNLQNVIKGSGLINAPGYTEYTNEWVCLGYGLASCKV</sequence>
<keyword evidence="1" id="KW-0732">Signal</keyword>
<dbReference type="GeneTree" id="ENSGT00940000171007"/>
<evidence type="ECO:0000256" key="1">
    <source>
        <dbReference type="SAM" id="SignalP"/>
    </source>
</evidence>
<evidence type="ECO:0000313" key="3">
    <source>
        <dbReference type="Proteomes" id="UP000694546"/>
    </source>
</evidence>
<dbReference type="Proteomes" id="UP000694546">
    <property type="component" value="Chromosome 8"/>
</dbReference>